<dbReference type="EMBL" id="JMIH01000022">
    <property type="protein sequence ID" value="KEO73369.1"/>
    <property type="molecule type" value="Genomic_DNA"/>
</dbReference>
<keyword evidence="1" id="KW-1133">Transmembrane helix</keyword>
<evidence type="ECO:0000256" key="1">
    <source>
        <dbReference type="SAM" id="Phobius"/>
    </source>
</evidence>
<name>A0A074KWN5_9BACT</name>
<feature type="transmembrane region" description="Helical" evidence="1">
    <location>
        <begin position="73"/>
        <end position="92"/>
    </location>
</feature>
<comment type="caution">
    <text evidence="2">The sequence shown here is derived from an EMBL/GenBank/DDBJ whole genome shotgun (WGS) entry which is preliminary data.</text>
</comment>
<keyword evidence="1" id="KW-0812">Transmembrane</keyword>
<gene>
    <name evidence="2" type="ORF">EL17_13580</name>
</gene>
<dbReference type="OrthoDB" id="772995at2"/>
<evidence type="ECO:0000313" key="2">
    <source>
        <dbReference type="EMBL" id="KEO73369.1"/>
    </source>
</evidence>
<dbReference type="Proteomes" id="UP000027821">
    <property type="component" value="Unassembled WGS sequence"/>
</dbReference>
<dbReference type="eggNOG" id="ENOG5032X7D">
    <property type="taxonomic scope" value="Bacteria"/>
</dbReference>
<keyword evidence="3" id="KW-1185">Reference proteome</keyword>
<dbReference type="STRING" id="1048983.EL17_13580"/>
<evidence type="ECO:0000313" key="3">
    <source>
        <dbReference type="Proteomes" id="UP000027821"/>
    </source>
</evidence>
<sequence>MGEKKCPHCGNWSTWNQKLDDPCDHCGKPLGGEDLLHKQKVEQDAQDRAEKWIFYIREEDSDLMILLKKIGNTAYVIYMSILSFIAWVIAALPG</sequence>
<organism evidence="2 3">
    <name type="scientific">Anditalea andensis</name>
    <dbReference type="NCBI Taxonomy" id="1048983"/>
    <lineage>
        <taxon>Bacteria</taxon>
        <taxon>Pseudomonadati</taxon>
        <taxon>Bacteroidota</taxon>
        <taxon>Cytophagia</taxon>
        <taxon>Cytophagales</taxon>
        <taxon>Cytophagaceae</taxon>
        <taxon>Anditalea</taxon>
    </lineage>
</organism>
<accession>A0A074KWN5</accession>
<proteinExistence type="predicted"/>
<reference evidence="2 3" key="1">
    <citation type="submission" date="2014-04" db="EMBL/GenBank/DDBJ databases">
        <title>Characterization and application of a salt tolerant electro-active bacterium.</title>
        <authorList>
            <person name="Yang L."/>
            <person name="Wei S."/>
            <person name="Tay Q.X.M."/>
        </authorList>
    </citation>
    <scope>NUCLEOTIDE SEQUENCE [LARGE SCALE GENOMIC DNA]</scope>
    <source>
        <strain evidence="2 3">LY1</strain>
    </source>
</reference>
<dbReference type="AlphaFoldDB" id="A0A074KWN5"/>
<dbReference type="RefSeq" id="WP_035075301.1">
    <property type="nucleotide sequence ID" value="NZ_JMIH01000022.1"/>
</dbReference>
<protein>
    <submittedName>
        <fullName evidence="2">Uncharacterized protein</fullName>
    </submittedName>
</protein>
<keyword evidence="1" id="KW-0472">Membrane</keyword>